<dbReference type="Proteomes" id="UP001054252">
    <property type="component" value="Unassembled WGS sequence"/>
</dbReference>
<evidence type="ECO:0000313" key="2">
    <source>
        <dbReference type="EMBL" id="GKV19657.1"/>
    </source>
</evidence>
<comment type="caution">
    <text evidence="2">The sequence shown here is derived from an EMBL/GenBank/DDBJ whole genome shotgun (WGS) entry which is preliminary data.</text>
</comment>
<proteinExistence type="predicted"/>
<accession>A0AAV5K751</accession>
<feature type="compositionally biased region" description="Basic residues" evidence="1">
    <location>
        <begin position="51"/>
        <end position="61"/>
    </location>
</feature>
<keyword evidence="3" id="KW-1185">Reference proteome</keyword>
<organism evidence="2 3">
    <name type="scientific">Rubroshorea leprosula</name>
    <dbReference type="NCBI Taxonomy" id="152421"/>
    <lineage>
        <taxon>Eukaryota</taxon>
        <taxon>Viridiplantae</taxon>
        <taxon>Streptophyta</taxon>
        <taxon>Embryophyta</taxon>
        <taxon>Tracheophyta</taxon>
        <taxon>Spermatophyta</taxon>
        <taxon>Magnoliopsida</taxon>
        <taxon>eudicotyledons</taxon>
        <taxon>Gunneridae</taxon>
        <taxon>Pentapetalae</taxon>
        <taxon>rosids</taxon>
        <taxon>malvids</taxon>
        <taxon>Malvales</taxon>
        <taxon>Dipterocarpaceae</taxon>
        <taxon>Rubroshorea</taxon>
    </lineage>
</organism>
<protein>
    <submittedName>
        <fullName evidence="2">Uncharacterized protein</fullName>
    </submittedName>
</protein>
<dbReference type="EMBL" id="BPVZ01000053">
    <property type="protein sequence ID" value="GKV19657.1"/>
    <property type="molecule type" value="Genomic_DNA"/>
</dbReference>
<feature type="region of interest" description="Disordered" evidence="1">
    <location>
        <begin position="1"/>
        <end position="61"/>
    </location>
</feature>
<sequence>MGEIRRGTQIEKNLTKQRRKRNPNRWSLVGQGVRRHGWVKEEKKSKSKEGRRLKRAKWREC</sequence>
<reference evidence="2 3" key="1">
    <citation type="journal article" date="2021" name="Commun. Biol.">
        <title>The genome of Shorea leprosula (Dipterocarpaceae) highlights the ecological relevance of drought in aseasonal tropical rainforests.</title>
        <authorList>
            <person name="Ng K.K.S."/>
            <person name="Kobayashi M.J."/>
            <person name="Fawcett J.A."/>
            <person name="Hatakeyama M."/>
            <person name="Paape T."/>
            <person name="Ng C.H."/>
            <person name="Ang C.C."/>
            <person name="Tnah L.H."/>
            <person name="Lee C.T."/>
            <person name="Nishiyama T."/>
            <person name="Sese J."/>
            <person name="O'Brien M.J."/>
            <person name="Copetti D."/>
            <person name="Mohd Noor M.I."/>
            <person name="Ong R.C."/>
            <person name="Putra M."/>
            <person name="Sireger I.Z."/>
            <person name="Indrioko S."/>
            <person name="Kosugi Y."/>
            <person name="Izuno A."/>
            <person name="Isagi Y."/>
            <person name="Lee S.L."/>
            <person name="Shimizu K.K."/>
        </authorList>
    </citation>
    <scope>NUCLEOTIDE SEQUENCE [LARGE SCALE GENOMIC DNA]</scope>
    <source>
        <strain evidence="2">214</strain>
    </source>
</reference>
<evidence type="ECO:0000256" key="1">
    <source>
        <dbReference type="SAM" id="MobiDB-lite"/>
    </source>
</evidence>
<gene>
    <name evidence="2" type="ORF">SLEP1_g29886</name>
</gene>
<name>A0AAV5K751_9ROSI</name>
<feature type="compositionally biased region" description="Basic and acidic residues" evidence="1">
    <location>
        <begin position="38"/>
        <end position="50"/>
    </location>
</feature>
<evidence type="ECO:0000313" key="3">
    <source>
        <dbReference type="Proteomes" id="UP001054252"/>
    </source>
</evidence>
<dbReference type="AlphaFoldDB" id="A0AAV5K751"/>